<evidence type="ECO:0000313" key="1">
    <source>
        <dbReference type="EMBL" id="MDI5971094.1"/>
    </source>
</evidence>
<organism evidence="1">
    <name type="scientific">Streptantibioticus silvisoli</name>
    <dbReference type="NCBI Taxonomy" id="2705255"/>
    <lineage>
        <taxon>Bacteria</taxon>
        <taxon>Bacillati</taxon>
        <taxon>Actinomycetota</taxon>
        <taxon>Actinomycetes</taxon>
        <taxon>Kitasatosporales</taxon>
        <taxon>Streptomycetaceae</taxon>
        <taxon>Streptantibioticus</taxon>
    </lineage>
</organism>
<dbReference type="RefSeq" id="WP_271313318.1">
    <property type="nucleotide sequence ID" value="NZ_JABXJJ020000020.1"/>
</dbReference>
<dbReference type="EMBL" id="JABXJJ020000020">
    <property type="protein sequence ID" value="MDI5971094.1"/>
    <property type="molecule type" value="Genomic_DNA"/>
</dbReference>
<proteinExistence type="predicted"/>
<sequence length="101" mass="10976">MAEMPSGTPESFLNLSGVVQRTVIAGELPALVVVHDDEGDWLIGDGVNDPNEEGACGLFHFAHIIRADPSLAEALNLQLGYAAYRETGGSSWEISRWEYED</sequence>
<name>A0AA90H0L6_9ACTN</name>
<gene>
    <name evidence="1" type="ORF">POF50_017375</name>
</gene>
<accession>A0AA90H0L6</accession>
<reference evidence="1" key="1">
    <citation type="submission" date="2023-05" db="EMBL/GenBank/DDBJ databases">
        <title>Streptantibioticus silvisoli sp. nov., acidotolerant actinomycetes 1 from pine litter.</title>
        <authorList>
            <person name="Swiecimska M."/>
            <person name="Golinska P."/>
            <person name="Sangal V."/>
            <person name="Wachnowicz B."/>
            <person name="Goodfellow M."/>
        </authorList>
    </citation>
    <scope>NUCLEOTIDE SEQUENCE</scope>
    <source>
        <strain evidence="1">SL13</strain>
    </source>
</reference>
<comment type="caution">
    <text evidence="1">The sequence shown here is derived from an EMBL/GenBank/DDBJ whole genome shotgun (WGS) entry which is preliminary data.</text>
</comment>
<protein>
    <submittedName>
        <fullName evidence="1">Uncharacterized protein</fullName>
    </submittedName>
</protein>
<dbReference type="AlphaFoldDB" id="A0AA90H0L6"/>